<dbReference type="EMBL" id="CAJOBC010086485">
    <property type="protein sequence ID" value="CAF4344553.1"/>
    <property type="molecule type" value="Genomic_DNA"/>
</dbReference>
<keyword evidence="3" id="KW-0812">Transmembrane</keyword>
<evidence type="ECO:0000256" key="2">
    <source>
        <dbReference type="SAM" id="MobiDB-lite"/>
    </source>
</evidence>
<feature type="compositionally biased region" description="Low complexity" evidence="2">
    <location>
        <begin position="1"/>
        <end position="16"/>
    </location>
</feature>
<organism evidence="4 6">
    <name type="scientific">Didymodactylos carnosus</name>
    <dbReference type="NCBI Taxonomy" id="1234261"/>
    <lineage>
        <taxon>Eukaryota</taxon>
        <taxon>Metazoa</taxon>
        <taxon>Spiralia</taxon>
        <taxon>Gnathifera</taxon>
        <taxon>Rotifera</taxon>
        <taxon>Eurotatoria</taxon>
        <taxon>Bdelloidea</taxon>
        <taxon>Philodinida</taxon>
        <taxon>Philodinidae</taxon>
        <taxon>Didymodactylos</taxon>
    </lineage>
</organism>
<accession>A0A815RTE1</accession>
<protein>
    <submittedName>
        <fullName evidence="4">Uncharacterized protein</fullName>
    </submittedName>
</protein>
<evidence type="ECO:0000256" key="1">
    <source>
        <dbReference type="PROSITE-ProRule" id="PRU00087"/>
    </source>
</evidence>
<dbReference type="InterPro" id="IPR013783">
    <property type="entry name" value="Ig-like_fold"/>
</dbReference>
<dbReference type="AlphaFoldDB" id="A0A815RTE1"/>
<gene>
    <name evidence="4" type="ORF">GPM918_LOCUS35764</name>
    <name evidence="5" type="ORF">SRO942_LOCUS36485</name>
</gene>
<feature type="region of interest" description="Disordered" evidence="2">
    <location>
        <begin position="78"/>
        <end position="101"/>
    </location>
</feature>
<keyword evidence="6" id="KW-1185">Reference proteome</keyword>
<feature type="transmembrane region" description="Helical" evidence="3">
    <location>
        <begin position="52"/>
        <end position="72"/>
    </location>
</feature>
<dbReference type="InterPro" id="IPR014756">
    <property type="entry name" value="Ig_E-set"/>
</dbReference>
<evidence type="ECO:0000313" key="5">
    <source>
        <dbReference type="EMBL" id="CAF4344553.1"/>
    </source>
</evidence>
<dbReference type="Gene3D" id="2.60.40.10">
    <property type="entry name" value="Immunoglobulins"/>
    <property type="match status" value="1"/>
</dbReference>
<dbReference type="EMBL" id="CAJNOQ010021014">
    <property type="protein sequence ID" value="CAF1479241.1"/>
    <property type="molecule type" value="Genomic_DNA"/>
</dbReference>
<evidence type="ECO:0000313" key="4">
    <source>
        <dbReference type="EMBL" id="CAF1479241.1"/>
    </source>
</evidence>
<feature type="repeat" description="Filamin" evidence="1">
    <location>
        <begin position="1"/>
        <end position="51"/>
    </location>
</feature>
<dbReference type="Proteomes" id="UP000681722">
    <property type="component" value="Unassembled WGS sequence"/>
</dbReference>
<dbReference type="Pfam" id="PF00630">
    <property type="entry name" value="Filamin"/>
    <property type="match status" value="1"/>
</dbReference>
<dbReference type="Proteomes" id="UP000663829">
    <property type="component" value="Unassembled WGS sequence"/>
</dbReference>
<reference evidence="4" key="1">
    <citation type="submission" date="2021-02" db="EMBL/GenBank/DDBJ databases">
        <authorList>
            <person name="Nowell W R."/>
        </authorList>
    </citation>
    <scope>NUCLEOTIDE SEQUENCE</scope>
</reference>
<sequence length="101" mass="11033">LESATTNEPTTFTIPTKGAGPGSLDLSVEEPKAKTICPDNQDGTCVMEYVPVYIFLGSFFLLLTVLAYQFFVSWRSKGGSSRQIANTAQTTNQTRGNYDLD</sequence>
<comment type="caution">
    <text evidence="4">The sequence shown here is derived from an EMBL/GenBank/DDBJ whole genome shotgun (WGS) entry which is preliminary data.</text>
</comment>
<dbReference type="SUPFAM" id="SSF81296">
    <property type="entry name" value="E set domains"/>
    <property type="match status" value="1"/>
</dbReference>
<dbReference type="InterPro" id="IPR017868">
    <property type="entry name" value="Filamin/ABP280_repeat-like"/>
</dbReference>
<evidence type="ECO:0000313" key="6">
    <source>
        <dbReference type="Proteomes" id="UP000663829"/>
    </source>
</evidence>
<feature type="non-terminal residue" evidence="4">
    <location>
        <position position="101"/>
    </location>
</feature>
<proteinExistence type="predicted"/>
<feature type="region of interest" description="Disordered" evidence="2">
    <location>
        <begin position="1"/>
        <end position="23"/>
    </location>
</feature>
<name>A0A815RTE1_9BILA</name>
<evidence type="ECO:0000256" key="3">
    <source>
        <dbReference type="SAM" id="Phobius"/>
    </source>
</evidence>
<feature type="compositionally biased region" description="Low complexity" evidence="2">
    <location>
        <begin position="85"/>
        <end position="94"/>
    </location>
</feature>
<keyword evidence="3" id="KW-0472">Membrane</keyword>
<dbReference type="PROSITE" id="PS50194">
    <property type="entry name" value="FILAMIN_REPEAT"/>
    <property type="match status" value="1"/>
</dbReference>
<keyword evidence="3" id="KW-1133">Transmembrane helix</keyword>